<organism evidence="1 2">
    <name type="scientific">Sphingomonas lutea</name>
    <dbReference type="NCBI Taxonomy" id="1045317"/>
    <lineage>
        <taxon>Bacteria</taxon>
        <taxon>Pseudomonadati</taxon>
        <taxon>Pseudomonadota</taxon>
        <taxon>Alphaproteobacteria</taxon>
        <taxon>Sphingomonadales</taxon>
        <taxon>Sphingomonadaceae</taxon>
        <taxon>Sphingomonas</taxon>
    </lineage>
</organism>
<dbReference type="Proteomes" id="UP000515971">
    <property type="component" value="Chromosome"/>
</dbReference>
<dbReference type="KEGG" id="slut:H9L13_04735"/>
<dbReference type="RefSeq" id="WP_187539480.1">
    <property type="nucleotide sequence ID" value="NZ_BAABJT010000001.1"/>
</dbReference>
<dbReference type="EMBL" id="CP060718">
    <property type="protein sequence ID" value="QNN68191.1"/>
    <property type="molecule type" value="Genomic_DNA"/>
</dbReference>
<proteinExistence type="predicted"/>
<protein>
    <recommendedName>
        <fullName evidence="3">DUF3558 domain-containing protein</fullName>
    </recommendedName>
</protein>
<name>A0A7G9SK16_9SPHN</name>
<evidence type="ECO:0000313" key="1">
    <source>
        <dbReference type="EMBL" id="QNN68191.1"/>
    </source>
</evidence>
<evidence type="ECO:0008006" key="3">
    <source>
        <dbReference type="Google" id="ProtNLM"/>
    </source>
</evidence>
<reference evidence="1 2" key="1">
    <citation type="submission" date="2020-08" db="EMBL/GenBank/DDBJ databases">
        <title>Genome sequence of Sphingomonas lutea KCTC 23642T.</title>
        <authorList>
            <person name="Hyun D.-W."/>
            <person name="Bae J.-W."/>
        </authorList>
    </citation>
    <scope>NUCLEOTIDE SEQUENCE [LARGE SCALE GENOMIC DNA]</scope>
    <source>
        <strain evidence="1 2">KCTC 23642</strain>
    </source>
</reference>
<keyword evidence="2" id="KW-1185">Reference proteome</keyword>
<accession>A0A7G9SK16</accession>
<evidence type="ECO:0000313" key="2">
    <source>
        <dbReference type="Proteomes" id="UP000515971"/>
    </source>
</evidence>
<dbReference type="AlphaFoldDB" id="A0A7G9SK16"/>
<sequence length="227" mass="23082">MPRHEGKPKIDERAEILRGGARRLGCAAKRGMFAMRMIGAGVALLALAACGSGGDAGNSAKGANVVVAAGKAIDPCSLVTAGEVGAIVGDTIVAAKPAEGRCNYETADAAASTVTIEVDHKDAANHMKVERDTARVLGKMGGAVAGEGAAGADVDAMLKDSASAPGIGDEALFDINARLSVRKGDVYLAVEPPMMRSRMSSGSPLLSSEDKRKMALAIAQKALARLP</sequence>
<gene>
    <name evidence="1" type="ORF">H9L13_04735</name>
</gene>